<protein>
    <submittedName>
        <fullName evidence="2">Universal stress protein</fullName>
    </submittedName>
</protein>
<dbReference type="SUPFAM" id="SSF52402">
    <property type="entry name" value="Adenine nucleotide alpha hydrolases-like"/>
    <property type="match status" value="1"/>
</dbReference>
<reference evidence="3" key="1">
    <citation type="journal article" date="2019" name="Int. J. Syst. Evol. Microbiol.">
        <title>The Global Catalogue of Microorganisms (GCM) 10K type strain sequencing project: providing services to taxonomists for standard genome sequencing and annotation.</title>
        <authorList>
            <consortium name="The Broad Institute Genomics Platform"/>
            <consortium name="The Broad Institute Genome Sequencing Center for Infectious Disease"/>
            <person name="Wu L."/>
            <person name="Ma J."/>
        </authorList>
    </citation>
    <scope>NUCLEOTIDE SEQUENCE [LARGE SCALE GENOMIC DNA]</scope>
    <source>
        <strain evidence="3">KLKA75</strain>
    </source>
</reference>
<dbReference type="Pfam" id="PF00582">
    <property type="entry name" value="Usp"/>
    <property type="match status" value="1"/>
</dbReference>
<evidence type="ECO:0000313" key="3">
    <source>
        <dbReference type="Proteomes" id="UP001595872"/>
    </source>
</evidence>
<organism evidence="2 3">
    <name type="scientific">Actinomadura gamaensis</name>
    <dbReference type="NCBI Taxonomy" id="1763541"/>
    <lineage>
        <taxon>Bacteria</taxon>
        <taxon>Bacillati</taxon>
        <taxon>Actinomycetota</taxon>
        <taxon>Actinomycetes</taxon>
        <taxon>Streptosporangiales</taxon>
        <taxon>Thermomonosporaceae</taxon>
        <taxon>Actinomadura</taxon>
    </lineage>
</organism>
<dbReference type="EMBL" id="JBHSIT010000002">
    <property type="protein sequence ID" value="MFC4907115.1"/>
    <property type="molecule type" value="Genomic_DNA"/>
</dbReference>
<accession>A0ABV9TSS0</accession>
<comment type="caution">
    <text evidence="2">The sequence shown here is derived from an EMBL/GenBank/DDBJ whole genome shotgun (WGS) entry which is preliminary data.</text>
</comment>
<dbReference type="Gene3D" id="3.40.50.12370">
    <property type="match status" value="1"/>
</dbReference>
<keyword evidence="3" id="KW-1185">Reference proteome</keyword>
<dbReference type="RefSeq" id="WP_378252856.1">
    <property type="nucleotide sequence ID" value="NZ_JBHSIT010000002.1"/>
</dbReference>
<dbReference type="InterPro" id="IPR006016">
    <property type="entry name" value="UspA"/>
</dbReference>
<name>A0ABV9TSS0_9ACTN</name>
<dbReference type="CDD" id="cd00293">
    <property type="entry name" value="USP-like"/>
    <property type="match status" value="1"/>
</dbReference>
<evidence type="ECO:0000313" key="2">
    <source>
        <dbReference type="EMBL" id="MFC4907115.1"/>
    </source>
</evidence>
<feature type="domain" description="UspA" evidence="1">
    <location>
        <begin position="18"/>
        <end position="144"/>
    </location>
</feature>
<evidence type="ECO:0000259" key="1">
    <source>
        <dbReference type="Pfam" id="PF00582"/>
    </source>
</evidence>
<sequence length="146" mass="15009">MTVLVWIAEGVWPACVDAARAHVPAGAGIELLHVTGPDAAGAAHGAFAGLLGRARPDHDPGTEMERLAADAGARLLSAAAGRLGRPCTTTERIGRIEHEVVAAAEGADLLILARDGDRSRPGPHSLGPAARFVVDHASCPVLLVWP</sequence>
<gene>
    <name evidence="2" type="ORF">ACFPCY_07275</name>
</gene>
<proteinExistence type="predicted"/>
<dbReference type="Proteomes" id="UP001595872">
    <property type="component" value="Unassembled WGS sequence"/>
</dbReference>